<evidence type="ECO:0000313" key="2">
    <source>
        <dbReference type="Proteomes" id="UP000462435"/>
    </source>
</evidence>
<sequence>MRRIYVTGPISGLPERNRPVFNAEAARLRRLGFDVVNPAELNPDPTKVWHDCMRTNLTELLTCDTLALLPGWQAEGEAHLEVHLAHRVGMAIVDAVEITESIVPTAPTFVIANMTDRSPSEPIQWLLAGDSGYTTEVEAAGEFSLQDALYHNSKGRKVILARIAREKFRTHRLEHLLAATGLHTETLLLSLLSAGHIRIAY</sequence>
<dbReference type="InterPro" id="IPR025518">
    <property type="entry name" value="DUF4406"/>
</dbReference>
<dbReference type="SUPFAM" id="SSF52309">
    <property type="entry name" value="N-(deoxy)ribosyltransferase-like"/>
    <property type="match status" value="1"/>
</dbReference>
<name>A0A7V8FZ01_9BURK</name>
<evidence type="ECO:0008006" key="3">
    <source>
        <dbReference type="Google" id="ProtNLM"/>
    </source>
</evidence>
<gene>
    <name evidence="1" type="ORF">GAK35_01056</name>
</gene>
<reference evidence="2" key="1">
    <citation type="journal article" date="2020" name="MBio">
        <title>Horizontal gene transfer to a defensive symbiont with a reduced genome amongst a multipartite beetle microbiome.</title>
        <authorList>
            <person name="Waterworth S.C."/>
            <person name="Florez L.V."/>
            <person name="Rees E.R."/>
            <person name="Hertweck C."/>
            <person name="Kaltenpoth M."/>
            <person name="Kwan J.C."/>
        </authorList>
    </citation>
    <scope>NUCLEOTIDE SEQUENCE [LARGE SCALE GENOMIC DNA]</scope>
</reference>
<dbReference type="EMBL" id="WNDX01000021">
    <property type="protein sequence ID" value="KAF1046371.1"/>
    <property type="molecule type" value="Genomic_DNA"/>
</dbReference>
<accession>A0A7V8FZ01</accession>
<dbReference type="AlphaFoldDB" id="A0A7V8FZ01"/>
<organism evidence="1 2">
    <name type="scientific">Herbaspirillum frisingense</name>
    <dbReference type="NCBI Taxonomy" id="92645"/>
    <lineage>
        <taxon>Bacteria</taxon>
        <taxon>Pseudomonadati</taxon>
        <taxon>Pseudomonadota</taxon>
        <taxon>Betaproteobacteria</taxon>
        <taxon>Burkholderiales</taxon>
        <taxon>Oxalobacteraceae</taxon>
        <taxon>Herbaspirillum</taxon>
    </lineage>
</organism>
<dbReference type="Pfam" id="PF14359">
    <property type="entry name" value="DUF4406"/>
    <property type="match status" value="1"/>
</dbReference>
<protein>
    <recommendedName>
        <fullName evidence="3">DUF4406 domain-containing protein</fullName>
    </recommendedName>
</protein>
<evidence type="ECO:0000313" key="1">
    <source>
        <dbReference type="EMBL" id="KAF1046371.1"/>
    </source>
</evidence>
<proteinExistence type="predicted"/>
<dbReference type="Proteomes" id="UP000462435">
    <property type="component" value="Unassembled WGS sequence"/>
</dbReference>
<comment type="caution">
    <text evidence="1">The sequence shown here is derived from an EMBL/GenBank/DDBJ whole genome shotgun (WGS) entry which is preliminary data.</text>
</comment>
<dbReference type="Gene3D" id="3.40.50.450">
    <property type="match status" value="1"/>
</dbReference>